<proteinExistence type="predicted"/>
<protein>
    <submittedName>
        <fullName evidence="2">Glycosyltransferase family 2 protein</fullName>
    </submittedName>
</protein>
<dbReference type="Gene3D" id="3.90.550.10">
    <property type="entry name" value="Spore Coat Polysaccharide Biosynthesis Protein SpsA, Chain A"/>
    <property type="match status" value="1"/>
</dbReference>
<feature type="domain" description="Glycosyltransferase 2-like" evidence="1">
    <location>
        <begin position="6"/>
        <end position="170"/>
    </location>
</feature>
<dbReference type="CDD" id="cd00761">
    <property type="entry name" value="Glyco_tranf_GTA_type"/>
    <property type="match status" value="1"/>
</dbReference>
<dbReference type="SUPFAM" id="SSF53448">
    <property type="entry name" value="Nucleotide-diphospho-sugar transferases"/>
    <property type="match status" value="1"/>
</dbReference>
<organism evidence="2 3">
    <name type="scientific">Candidatus Limivivens merdigallinarum</name>
    <dbReference type="NCBI Taxonomy" id="2840859"/>
    <lineage>
        <taxon>Bacteria</taxon>
        <taxon>Bacillati</taxon>
        <taxon>Bacillota</taxon>
        <taxon>Clostridia</taxon>
        <taxon>Lachnospirales</taxon>
        <taxon>Lachnospiraceae</taxon>
        <taxon>Lachnospiraceae incertae sedis</taxon>
        <taxon>Candidatus Limivivens</taxon>
    </lineage>
</organism>
<accession>A0A9D0ZYB6</accession>
<reference evidence="2" key="1">
    <citation type="submission" date="2020-10" db="EMBL/GenBank/DDBJ databases">
        <authorList>
            <person name="Gilroy R."/>
        </authorList>
    </citation>
    <scope>NUCLEOTIDE SEQUENCE</scope>
    <source>
        <strain evidence="2">ChiSjej3B21-11622</strain>
    </source>
</reference>
<sequence length="333" mass="39652">MNKQLTIVIPTYNVEKYIEQCLSSFLVPEILPELEVLIINDGSTDRSAELAEEFVNRYPDTFRLINKENGGHGSAINRGIQEASGRYMKVVDSDDWVDGEALKALVTFLRSSQSDLVISRYYWVHEQTGKKELEFEEPFAGVEYGREYTFSEVSRKVFLKMHAFTVRTKLMRRIPPIDEHCYYVDMEYVLFPIPQVRTVTFLAEVVYLYRIGLPGQSMNMSRMQKNEINYDRVFNRLLAFYREQQEKGVPDYLLAYLEHVLGRMTATRMKIYLSFPFRWSIRSKMQKFDENLKRQYPKVYHAAIHQAVWLLRRSHYWLYPVEHLLFWIKERKK</sequence>
<dbReference type="InterPro" id="IPR029044">
    <property type="entry name" value="Nucleotide-diphossugar_trans"/>
</dbReference>
<gene>
    <name evidence="2" type="ORF">IAB26_13865</name>
</gene>
<dbReference type="PANTHER" id="PTHR22916">
    <property type="entry name" value="GLYCOSYLTRANSFERASE"/>
    <property type="match status" value="1"/>
</dbReference>
<name>A0A9D0ZYB6_9FIRM</name>
<dbReference type="Proteomes" id="UP000886886">
    <property type="component" value="Unassembled WGS sequence"/>
</dbReference>
<dbReference type="Pfam" id="PF00535">
    <property type="entry name" value="Glycos_transf_2"/>
    <property type="match status" value="1"/>
</dbReference>
<evidence type="ECO:0000259" key="1">
    <source>
        <dbReference type="Pfam" id="PF00535"/>
    </source>
</evidence>
<reference evidence="2" key="2">
    <citation type="journal article" date="2021" name="PeerJ">
        <title>Extensive microbial diversity within the chicken gut microbiome revealed by metagenomics and culture.</title>
        <authorList>
            <person name="Gilroy R."/>
            <person name="Ravi A."/>
            <person name="Getino M."/>
            <person name="Pursley I."/>
            <person name="Horton D.L."/>
            <person name="Alikhan N.F."/>
            <person name="Baker D."/>
            <person name="Gharbi K."/>
            <person name="Hall N."/>
            <person name="Watson M."/>
            <person name="Adriaenssens E.M."/>
            <person name="Foster-Nyarko E."/>
            <person name="Jarju S."/>
            <person name="Secka A."/>
            <person name="Antonio M."/>
            <person name="Oren A."/>
            <person name="Chaudhuri R.R."/>
            <person name="La Ragione R."/>
            <person name="Hildebrand F."/>
            <person name="Pallen M.J."/>
        </authorList>
    </citation>
    <scope>NUCLEOTIDE SEQUENCE</scope>
    <source>
        <strain evidence="2">ChiSjej3B21-11622</strain>
    </source>
</reference>
<dbReference type="GO" id="GO:0016758">
    <property type="term" value="F:hexosyltransferase activity"/>
    <property type="evidence" value="ECO:0007669"/>
    <property type="project" value="UniProtKB-ARBA"/>
</dbReference>
<dbReference type="EMBL" id="DVFT01000202">
    <property type="protein sequence ID" value="HIQ97630.1"/>
    <property type="molecule type" value="Genomic_DNA"/>
</dbReference>
<dbReference type="AlphaFoldDB" id="A0A9D0ZYB6"/>
<evidence type="ECO:0000313" key="3">
    <source>
        <dbReference type="Proteomes" id="UP000886886"/>
    </source>
</evidence>
<evidence type="ECO:0000313" key="2">
    <source>
        <dbReference type="EMBL" id="HIQ97630.1"/>
    </source>
</evidence>
<dbReference type="InterPro" id="IPR001173">
    <property type="entry name" value="Glyco_trans_2-like"/>
</dbReference>
<comment type="caution">
    <text evidence="2">The sequence shown here is derived from an EMBL/GenBank/DDBJ whole genome shotgun (WGS) entry which is preliminary data.</text>
</comment>
<dbReference type="PANTHER" id="PTHR22916:SF3">
    <property type="entry name" value="UDP-GLCNAC:BETAGAL BETA-1,3-N-ACETYLGLUCOSAMINYLTRANSFERASE-LIKE PROTEIN 1"/>
    <property type="match status" value="1"/>
</dbReference>